<comment type="caution">
    <text evidence="2">The sequence shown here is derived from an EMBL/GenBank/DDBJ whole genome shotgun (WGS) entry which is preliminary data.</text>
</comment>
<dbReference type="RefSeq" id="XP_064667825.1">
    <property type="nucleotide sequence ID" value="XM_064815663.1"/>
</dbReference>
<proteinExistence type="predicted"/>
<dbReference type="GeneID" id="89939788"/>
<gene>
    <name evidence="2" type="ORF">N656DRAFT_781889</name>
</gene>
<reference evidence="2" key="1">
    <citation type="journal article" date="2023" name="Mol. Phylogenet. Evol.">
        <title>Genome-scale phylogeny and comparative genomics of the fungal order Sordariales.</title>
        <authorList>
            <person name="Hensen N."/>
            <person name="Bonometti L."/>
            <person name="Westerberg I."/>
            <person name="Brannstrom I.O."/>
            <person name="Guillou S."/>
            <person name="Cros-Aarteil S."/>
            <person name="Calhoun S."/>
            <person name="Haridas S."/>
            <person name="Kuo A."/>
            <person name="Mondo S."/>
            <person name="Pangilinan J."/>
            <person name="Riley R."/>
            <person name="LaButti K."/>
            <person name="Andreopoulos B."/>
            <person name="Lipzen A."/>
            <person name="Chen C."/>
            <person name="Yan M."/>
            <person name="Daum C."/>
            <person name="Ng V."/>
            <person name="Clum A."/>
            <person name="Steindorff A."/>
            <person name="Ohm R.A."/>
            <person name="Martin F."/>
            <person name="Silar P."/>
            <person name="Natvig D.O."/>
            <person name="Lalanne C."/>
            <person name="Gautier V."/>
            <person name="Ament-Velasquez S.L."/>
            <person name="Kruys A."/>
            <person name="Hutchinson M.I."/>
            <person name="Powell A.J."/>
            <person name="Barry K."/>
            <person name="Miller A.N."/>
            <person name="Grigoriev I.V."/>
            <person name="Debuchy R."/>
            <person name="Gladieux P."/>
            <person name="Hiltunen Thoren M."/>
            <person name="Johannesson H."/>
        </authorList>
    </citation>
    <scope>NUCLEOTIDE SEQUENCE</scope>
    <source>
        <strain evidence="2">CBS 508.74</strain>
    </source>
</reference>
<dbReference type="Proteomes" id="UP001302812">
    <property type="component" value="Unassembled WGS sequence"/>
</dbReference>
<dbReference type="GO" id="GO:0004252">
    <property type="term" value="F:serine-type endopeptidase activity"/>
    <property type="evidence" value="ECO:0007669"/>
    <property type="project" value="InterPro"/>
</dbReference>
<feature type="compositionally biased region" description="Acidic residues" evidence="1">
    <location>
        <begin position="155"/>
        <end position="167"/>
    </location>
</feature>
<protein>
    <submittedName>
        <fullName evidence="2">Uncharacterized protein</fullName>
    </submittedName>
</protein>
<feature type="region of interest" description="Disordered" evidence="1">
    <location>
        <begin position="149"/>
        <end position="216"/>
    </location>
</feature>
<accession>A0AAN6QMC0</accession>
<dbReference type="Gene3D" id="3.40.50.200">
    <property type="entry name" value="Peptidase S8/S53 domain"/>
    <property type="match status" value="1"/>
</dbReference>
<reference evidence="2" key="2">
    <citation type="submission" date="2023-05" db="EMBL/GenBank/DDBJ databases">
        <authorList>
            <consortium name="Lawrence Berkeley National Laboratory"/>
            <person name="Steindorff A."/>
            <person name="Hensen N."/>
            <person name="Bonometti L."/>
            <person name="Westerberg I."/>
            <person name="Brannstrom I.O."/>
            <person name="Guillou S."/>
            <person name="Cros-Aarteil S."/>
            <person name="Calhoun S."/>
            <person name="Haridas S."/>
            <person name="Kuo A."/>
            <person name="Mondo S."/>
            <person name="Pangilinan J."/>
            <person name="Riley R."/>
            <person name="Labutti K."/>
            <person name="Andreopoulos B."/>
            <person name="Lipzen A."/>
            <person name="Chen C."/>
            <person name="Yanf M."/>
            <person name="Daum C."/>
            <person name="Ng V."/>
            <person name="Clum A."/>
            <person name="Ohm R."/>
            <person name="Martin F."/>
            <person name="Silar P."/>
            <person name="Natvig D."/>
            <person name="Lalanne C."/>
            <person name="Gautier V."/>
            <person name="Ament-Velasquez S.L."/>
            <person name="Kruys A."/>
            <person name="Hutchinson M.I."/>
            <person name="Powell A.J."/>
            <person name="Barry K."/>
            <person name="Miller A.N."/>
            <person name="Grigoriev I.V."/>
            <person name="Debuchy R."/>
            <person name="Gladieux P."/>
            <person name="Thoren M.H."/>
            <person name="Johannesson H."/>
        </authorList>
    </citation>
    <scope>NUCLEOTIDE SEQUENCE</scope>
    <source>
        <strain evidence="2">CBS 508.74</strain>
    </source>
</reference>
<evidence type="ECO:0000313" key="3">
    <source>
        <dbReference type="Proteomes" id="UP001302812"/>
    </source>
</evidence>
<evidence type="ECO:0000313" key="2">
    <source>
        <dbReference type="EMBL" id="KAK4110255.1"/>
    </source>
</evidence>
<dbReference type="EMBL" id="MU853351">
    <property type="protein sequence ID" value="KAK4110255.1"/>
    <property type="molecule type" value="Genomic_DNA"/>
</dbReference>
<evidence type="ECO:0000256" key="1">
    <source>
        <dbReference type="SAM" id="MobiDB-lite"/>
    </source>
</evidence>
<dbReference type="AlphaFoldDB" id="A0AAN6QMC0"/>
<organism evidence="2 3">
    <name type="scientific">Canariomyces notabilis</name>
    <dbReference type="NCBI Taxonomy" id="2074819"/>
    <lineage>
        <taxon>Eukaryota</taxon>
        <taxon>Fungi</taxon>
        <taxon>Dikarya</taxon>
        <taxon>Ascomycota</taxon>
        <taxon>Pezizomycotina</taxon>
        <taxon>Sordariomycetes</taxon>
        <taxon>Sordariomycetidae</taxon>
        <taxon>Sordariales</taxon>
        <taxon>Chaetomiaceae</taxon>
        <taxon>Canariomyces</taxon>
    </lineage>
</organism>
<name>A0AAN6QMC0_9PEZI</name>
<dbReference type="InterPro" id="IPR036852">
    <property type="entry name" value="Peptidase_S8/S53_dom_sf"/>
</dbReference>
<keyword evidence="3" id="KW-1185">Reference proteome</keyword>
<sequence length="412" mass="45260">MACTVAATLANGERLADHLNTTVPPGEEDPNLIPERWAKAFHPKSIGQHAMALAIRDATRPGRGNHLARILLIFRGNDEQWAALRREVSSLGGHEPVIMESTTGLDIKGLVTYMALTRARELTTSPLREALGLRGFSIDPSVHTTASNDTAWLDEVSDDDDEFDDDGGQVTDPDPPDGDRGGQGNKARLRRRRITSTSSTSTILGPGRISVSEAQRRPRQVIESDLELQFGVYGEGEYPRWLAQLSNPPRFQNTLYSMYRGYLQDARAGSDVHIYILDGPVHRDHPEFRGRLQPGYTARFSVPPDDYAFFHGTCVASLAGSEAFGATKSGENIIPVIRGYGSLDASTLFDARFGLWTMFASMRRWARPSSTTRRSPTELIGLIRKCWRKETGGGPIFTGLTASIPGSTFCPS</sequence>
<dbReference type="GO" id="GO:0006508">
    <property type="term" value="P:proteolysis"/>
    <property type="evidence" value="ECO:0007669"/>
    <property type="project" value="InterPro"/>
</dbReference>
<dbReference type="SUPFAM" id="SSF52743">
    <property type="entry name" value="Subtilisin-like"/>
    <property type="match status" value="1"/>
</dbReference>